<evidence type="ECO:0000256" key="1">
    <source>
        <dbReference type="ARBA" id="ARBA00004141"/>
    </source>
</evidence>
<dbReference type="OrthoDB" id="10251508at2759"/>
<keyword evidence="3 9" id="KW-0813">Transport</keyword>
<evidence type="ECO:0000256" key="3">
    <source>
        <dbReference type="ARBA" id="ARBA00022448"/>
    </source>
</evidence>
<evidence type="ECO:0000256" key="2">
    <source>
        <dbReference type="ARBA" id="ARBA00007535"/>
    </source>
</evidence>
<keyword evidence="10" id="KW-0175">Coiled coil</keyword>
<evidence type="ECO:0000256" key="9">
    <source>
        <dbReference type="RuleBase" id="RU366041"/>
    </source>
</evidence>
<evidence type="ECO:0000256" key="8">
    <source>
        <dbReference type="ARBA" id="ARBA00023136"/>
    </source>
</evidence>
<protein>
    <recommendedName>
        <fullName evidence="9">Magnesium transporter</fullName>
    </recommendedName>
</protein>
<dbReference type="GO" id="GO:0015095">
    <property type="term" value="F:magnesium ion transmembrane transporter activity"/>
    <property type="evidence" value="ECO:0007669"/>
    <property type="project" value="UniProtKB-ARBA"/>
</dbReference>
<keyword evidence="12" id="KW-1185">Reference proteome</keyword>
<dbReference type="CDD" id="cd12823">
    <property type="entry name" value="Mrs2_Mfm1p-like"/>
    <property type="match status" value="1"/>
</dbReference>
<evidence type="ECO:0000256" key="10">
    <source>
        <dbReference type="SAM" id="Coils"/>
    </source>
</evidence>
<keyword evidence="6 9" id="KW-1133">Transmembrane helix</keyword>
<evidence type="ECO:0000313" key="11">
    <source>
        <dbReference type="EMBL" id="KAG8075116.1"/>
    </source>
</evidence>
<keyword evidence="7 9" id="KW-0406">Ion transport</keyword>
<keyword evidence="4 9" id="KW-0812">Transmembrane</keyword>
<organism evidence="11 12">
    <name type="scientific">Zizania palustris</name>
    <name type="common">Northern wild rice</name>
    <dbReference type="NCBI Taxonomy" id="103762"/>
    <lineage>
        <taxon>Eukaryota</taxon>
        <taxon>Viridiplantae</taxon>
        <taxon>Streptophyta</taxon>
        <taxon>Embryophyta</taxon>
        <taxon>Tracheophyta</taxon>
        <taxon>Spermatophyta</taxon>
        <taxon>Magnoliopsida</taxon>
        <taxon>Liliopsida</taxon>
        <taxon>Poales</taxon>
        <taxon>Poaceae</taxon>
        <taxon>BOP clade</taxon>
        <taxon>Oryzoideae</taxon>
        <taxon>Oryzeae</taxon>
        <taxon>Zizaniinae</taxon>
        <taxon>Zizania</taxon>
    </lineage>
</organism>
<proteinExistence type="inferred from homology"/>
<dbReference type="GO" id="GO:0016020">
    <property type="term" value="C:membrane"/>
    <property type="evidence" value="ECO:0007669"/>
    <property type="project" value="UniProtKB-SubCell"/>
</dbReference>
<keyword evidence="8 9" id="KW-0472">Membrane</keyword>
<dbReference type="Proteomes" id="UP000729402">
    <property type="component" value="Unassembled WGS sequence"/>
</dbReference>
<reference evidence="11" key="1">
    <citation type="journal article" date="2021" name="bioRxiv">
        <title>Whole Genome Assembly and Annotation of Northern Wild Rice, Zizania palustris L., Supports a Whole Genome Duplication in the Zizania Genus.</title>
        <authorList>
            <person name="Haas M."/>
            <person name="Kono T."/>
            <person name="Macchietto M."/>
            <person name="Millas R."/>
            <person name="McGilp L."/>
            <person name="Shao M."/>
            <person name="Duquette J."/>
            <person name="Hirsch C.N."/>
            <person name="Kimball J."/>
        </authorList>
    </citation>
    <scope>NUCLEOTIDE SEQUENCE</scope>
    <source>
        <tissue evidence="11">Fresh leaf tissue</tissue>
    </source>
</reference>
<feature type="transmembrane region" description="Helical" evidence="9">
    <location>
        <begin position="366"/>
        <end position="387"/>
    </location>
</feature>
<dbReference type="Pfam" id="PF22099">
    <property type="entry name" value="MRS2-like"/>
    <property type="match status" value="2"/>
</dbReference>
<evidence type="ECO:0000313" key="12">
    <source>
        <dbReference type="Proteomes" id="UP000729402"/>
    </source>
</evidence>
<dbReference type="PANTHER" id="PTHR13890:SF26">
    <property type="entry name" value="MAGNESIUM TRANSPORTER MRS2-1"/>
    <property type="match status" value="1"/>
</dbReference>
<keyword evidence="5 9" id="KW-0460">Magnesium</keyword>
<comment type="subcellular location">
    <subcellularLocation>
        <location evidence="1 9">Membrane</location>
        <topology evidence="1 9">Multi-pass membrane protein</topology>
    </subcellularLocation>
</comment>
<comment type="caution">
    <text evidence="11">The sequence shown here is derived from an EMBL/GenBank/DDBJ whole genome shotgun (WGS) entry which is preliminary data.</text>
</comment>
<feature type="transmembrane region" description="Helical" evidence="9">
    <location>
        <begin position="461"/>
        <end position="485"/>
    </location>
</feature>
<dbReference type="AlphaFoldDB" id="A0A8J5SFR0"/>
<sequence>MAAAADAVKQPLLLNHQRGNPAHVASASSPSLPSAPPIGVASRRFPGVLDVPNLKKRGGGTRSWIRVEAATASVQTLEVDKATMMRRCELPARDLRLLDPLFVYPSTILGRERAIVVNLEQIRCVITADEVLLLNSLDSYVLQYAAELQRRLLQRAEGDELPFEFRALELALEAACSFLDAQAAELEIEAYPLLDELTSKISTLNLERVRRLKSRLVALTRRVQKVRDEIEQLMDDDGDMAEMYLTEKKMRMESSFFGDQSLLGYNSVGAGTSVSAPVSPISSPTESRKLEKSFSLCRSRHDSVKSSDNTTTEHIQELEMLLEAYFVVIDSTLNKLTSLKEYIDDTEDFINIQLDNVRNQLIQFELLLTTATFVVAIFGVVAGVFGMNFETEADAPVDHIWGQRFNCRLSTLHAVKQQESFVGAINTERIAVDRPEQEKTLKSVSASASSSPLRRYNPSTLAAGSVLLLVGAVSYLIFADLLACLSSNRLNNNLPTDQHV</sequence>
<name>A0A8J5SFR0_ZIZPA</name>
<comment type="similarity">
    <text evidence="2 9">Belongs to the CorA metal ion transporter (MIT) (TC 1.A.35.5) family.</text>
</comment>
<evidence type="ECO:0000256" key="4">
    <source>
        <dbReference type="ARBA" id="ARBA00022692"/>
    </source>
</evidence>
<gene>
    <name evidence="11" type="ORF">GUJ93_ZPchr0006g43993</name>
</gene>
<evidence type="ECO:0000256" key="6">
    <source>
        <dbReference type="ARBA" id="ARBA00022989"/>
    </source>
</evidence>
<dbReference type="FunFam" id="2.40.128.330:FF:000001">
    <property type="entry name" value="Magnesium transporter MRS2-1"/>
    <property type="match status" value="1"/>
</dbReference>
<reference evidence="11" key="2">
    <citation type="submission" date="2021-02" db="EMBL/GenBank/DDBJ databases">
        <authorList>
            <person name="Kimball J.A."/>
            <person name="Haas M.W."/>
            <person name="Macchietto M."/>
            <person name="Kono T."/>
            <person name="Duquette J."/>
            <person name="Shao M."/>
        </authorList>
    </citation>
    <scope>NUCLEOTIDE SEQUENCE</scope>
    <source>
        <tissue evidence="11">Fresh leaf tissue</tissue>
    </source>
</reference>
<dbReference type="InterPro" id="IPR039204">
    <property type="entry name" value="MRS2-like"/>
</dbReference>
<accession>A0A8J5SFR0</accession>
<comment type="function">
    <text evidence="9">Magnesium transporter that may mediate the influx of magnesium.</text>
</comment>
<feature type="coiled-coil region" evidence="10">
    <location>
        <begin position="209"/>
        <end position="236"/>
    </location>
</feature>
<evidence type="ECO:0000256" key="7">
    <source>
        <dbReference type="ARBA" id="ARBA00023065"/>
    </source>
</evidence>
<dbReference type="EMBL" id="JAAALK010000283">
    <property type="protein sequence ID" value="KAG8075116.1"/>
    <property type="molecule type" value="Genomic_DNA"/>
</dbReference>
<dbReference type="PANTHER" id="PTHR13890">
    <property type="entry name" value="RNA SPLICING PROTEIN MRS2, MITOCHONDRIAL"/>
    <property type="match status" value="1"/>
</dbReference>
<evidence type="ECO:0000256" key="5">
    <source>
        <dbReference type="ARBA" id="ARBA00022842"/>
    </source>
</evidence>